<evidence type="ECO:0000313" key="5">
    <source>
        <dbReference type="Proteomes" id="UP001325479"/>
    </source>
</evidence>
<protein>
    <recommendedName>
        <fullName evidence="3">Cytokinin riboside 5'-monophosphate phosphoribohydrolase</fullName>
        <ecNumber evidence="3">3.2.2.n1</ecNumber>
    </recommendedName>
</protein>
<dbReference type="SUPFAM" id="SSF102405">
    <property type="entry name" value="MCP/YpsA-like"/>
    <property type="match status" value="1"/>
</dbReference>
<comment type="similarity">
    <text evidence="2 3">Belongs to the LOG family.</text>
</comment>
<dbReference type="EMBL" id="CP139965">
    <property type="protein sequence ID" value="WQD77135.1"/>
    <property type="molecule type" value="Genomic_DNA"/>
</dbReference>
<dbReference type="PANTHER" id="PTHR31223">
    <property type="entry name" value="LOG FAMILY PROTEIN YJL055W"/>
    <property type="match status" value="1"/>
</dbReference>
<dbReference type="NCBIfam" id="TIGR00730">
    <property type="entry name" value="Rossman fold protein, TIGR00730 family"/>
    <property type="match status" value="1"/>
</dbReference>
<dbReference type="InterPro" id="IPR031100">
    <property type="entry name" value="LOG_fam"/>
</dbReference>
<dbReference type="EC" id="3.2.2.n1" evidence="3"/>
<evidence type="ECO:0000256" key="2">
    <source>
        <dbReference type="ARBA" id="ARBA00006763"/>
    </source>
</evidence>
<evidence type="ECO:0000256" key="1">
    <source>
        <dbReference type="ARBA" id="ARBA00000274"/>
    </source>
</evidence>
<evidence type="ECO:0000256" key="3">
    <source>
        <dbReference type="RuleBase" id="RU363015"/>
    </source>
</evidence>
<reference evidence="4 5" key="1">
    <citation type="submission" date="2023-12" db="EMBL/GenBank/DDBJ databases">
        <title>Genome sequencing and assembly of bacterial species from a model synthetic community.</title>
        <authorList>
            <person name="Hogle S.L."/>
        </authorList>
    </citation>
    <scope>NUCLEOTIDE SEQUENCE [LARGE SCALE GENOMIC DNA]</scope>
    <source>
        <strain evidence="4 5">HAMBI 2494</strain>
    </source>
</reference>
<comment type="catalytic activity">
    <reaction evidence="1">
        <text>AMP + H2O = D-ribose 5-phosphate + adenine</text>
        <dbReference type="Rhea" id="RHEA:20129"/>
        <dbReference type="ChEBI" id="CHEBI:15377"/>
        <dbReference type="ChEBI" id="CHEBI:16708"/>
        <dbReference type="ChEBI" id="CHEBI:78346"/>
        <dbReference type="ChEBI" id="CHEBI:456215"/>
        <dbReference type="EC" id="3.2.2.4"/>
    </reaction>
</comment>
<dbReference type="Pfam" id="PF03641">
    <property type="entry name" value="Lysine_decarbox"/>
    <property type="match status" value="1"/>
</dbReference>
<organism evidence="4 5">
    <name type="scientific">Paraburkholderia kururiensis</name>
    <dbReference type="NCBI Taxonomy" id="984307"/>
    <lineage>
        <taxon>Bacteria</taxon>
        <taxon>Pseudomonadati</taxon>
        <taxon>Pseudomonadota</taxon>
        <taxon>Betaproteobacteria</taxon>
        <taxon>Burkholderiales</taxon>
        <taxon>Burkholderiaceae</taxon>
        <taxon>Paraburkholderia</taxon>
    </lineage>
</organism>
<dbReference type="RefSeq" id="WP_114813534.1">
    <property type="nucleotide sequence ID" value="NZ_CP139965.1"/>
</dbReference>
<sequence length="194" mass="21268">MKSVCVYCGSSFGVRSDYREAAQAFGRALVEADLALVYGGGKVGLMGAIADEVLARGGRAIGVIPELLINKEVGHTGLSELHVVPDMHQRKKMMADFADAFVALPGGAGTLEELFEVFTWAQLGYHQKPVALLNIQGFYDPLIALLRHTVQEGFMRQNWLDILQVEADPRALIAKLQRYQPPVADKWTTAREAV</sequence>
<accession>A0ABZ0WIF8</accession>
<dbReference type="Gene3D" id="3.40.50.450">
    <property type="match status" value="1"/>
</dbReference>
<keyword evidence="3" id="KW-0203">Cytokinin biosynthesis</keyword>
<dbReference type="InterPro" id="IPR005269">
    <property type="entry name" value="LOG"/>
</dbReference>
<keyword evidence="5" id="KW-1185">Reference proteome</keyword>
<dbReference type="Proteomes" id="UP001325479">
    <property type="component" value="Chromosome"/>
</dbReference>
<gene>
    <name evidence="4" type="ORF">U0042_24175</name>
</gene>
<proteinExistence type="inferred from homology"/>
<keyword evidence="3" id="KW-0378">Hydrolase</keyword>
<name>A0ABZ0WIF8_9BURK</name>
<evidence type="ECO:0000313" key="4">
    <source>
        <dbReference type="EMBL" id="WQD77135.1"/>
    </source>
</evidence>
<dbReference type="PANTHER" id="PTHR31223:SF70">
    <property type="entry name" value="LOG FAMILY PROTEIN YJL055W"/>
    <property type="match status" value="1"/>
</dbReference>